<dbReference type="Proteomes" id="UP000198599">
    <property type="component" value="Unassembled WGS sequence"/>
</dbReference>
<keyword evidence="1" id="KW-0540">Nuclease</keyword>
<dbReference type="EMBL" id="FOVP01000001">
    <property type="protein sequence ID" value="SFN35068.1"/>
    <property type="molecule type" value="Genomic_DNA"/>
</dbReference>
<reference evidence="2" key="1">
    <citation type="submission" date="2016-10" db="EMBL/GenBank/DDBJ databases">
        <authorList>
            <person name="Varghese N."/>
            <person name="Submissions S."/>
        </authorList>
    </citation>
    <scope>NUCLEOTIDE SEQUENCE [LARGE SCALE GENOMIC DNA]</scope>
    <source>
        <strain evidence="2">DSM 28463</strain>
    </source>
</reference>
<keyword evidence="1" id="KW-0378">Hydrolase</keyword>
<dbReference type="Gene3D" id="2.40.50.90">
    <property type="match status" value="1"/>
</dbReference>
<gene>
    <name evidence="1" type="ORF">SAMN04487859_10162</name>
</gene>
<dbReference type="InterPro" id="IPR035437">
    <property type="entry name" value="SNase_OB-fold_sf"/>
</dbReference>
<accession>A0A1I4YAQ2</accession>
<dbReference type="STRING" id="1005928.SAMN04487859_10162"/>
<dbReference type="SUPFAM" id="SSF50199">
    <property type="entry name" value="Staphylococcal nuclease"/>
    <property type="match status" value="1"/>
</dbReference>
<organism evidence="1 2">
    <name type="scientific">Roseovarius lutimaris</name>
    <dbReference type="NCBI Taxonomy" id="1005928"/>
    <lineage>
        <taxon>Bacteria</taxon>
        <taxon>Pseudomonadati</taxon>
        <taxon>Pseudomonadota</taxon>
        <taxon>Alphaproteobacteria</taxon>
        <taxon>Rhodobacterales</taxon>
        <taxon>Roseobacteraceae</taxon>
        <taxon>Roseovarius</taxon>
    </lineage>
</organism>
<evidence type="ECO:0000313" key="1">
    <source>
        <dbReference type="EMBL" id="SFN35068.1"/>
    </source>
</evidence>
<keyword evidence="1" id="KW-0255">Endonuclease</keyword>
<keyword evidence="2" id="KW-1185">Reference proteome</keyword>
<dbReference type="RefSeq" id="WP_143076276.1">
    <property type="nucleotide sequence ID" value="NZ_FOVP01000001.1"/>
</dbReference>
<name>A0A1I4YAQ2_9RHOB</name>
<dbReference type="OrthoDB" id="9792155at2"/>
<sequence length="180" mass="20434">MRNIIRFYRGARKHPKWDIGAPPNPRGRKPFRPTQRGVRMKLALAFALCFILGPNALDLVSMVWRNSEGCRVWAVVDGDTVRMICPDQGNVSGRILGYDTPEIKARCPQEFGKALAATYYLHWKLWTSREVIATPRGTDLYDRVLVLLTLDEEGAGRVMVDAGLARWYDGGRRRGWCDAL</sequence>
<dbReference type="GO" id="GO:0004519">
    <property type="term" value="F:endonuclease activity"/>
    <property type="evidence" value="ECO:0007669"/>
    <property type="project" value="UniProtKB-KW"/>
</dbReference>
<dbReference type="AlphaFoldDB" id="A0A1I4YAQ2"/>
<proteinExistence type="predicted"/>
<protein>
    <submittedName>
        <fullName evidence="1">Endonuclease YncB, thermonuclease family</fullName>
    </submittedName>
</protein>
<evidence type="ECO:0000313" key="2">
    <source>
        <dbReference type="Proteomes" id="UP000198599"/>
    </source>
</evidence>